<dbReference type="Gene3D" id="3.40.50.1820">
    <property type="entry name" value="alpha/beta hydrolase"/>
    <property type="match status" value="1"/>
</dbReference>
<dbReference type="InterPro" id="IPR022742">
    <property type="entry name" value="Hydrolase_4"/>
</dbReference>
<comment type="caution">
    <text evidence="2">The sequence shown here is derived from an EMBL/GenBank/DDBJ whole genome shotgun (WGS) entry which is preliminary data.</text>
</comment>
<dbReference type="InterPro" id="IPR029058">
    <property type="entry name" value="AB_hydrolase_fold"/>
</dbReference>
<gene>
    <name evidence="2" type="ORF">CQW23_05633</name>
</gene>
<feature type="domain" description="Serine aminopeptidase S33" evidence="1">
    <location>
        <begin position="130"/>
        <end position="210"/>
    </location>
</feature>
<dbReference type="GO" id="GO:0016746">
    <property type="term" value="F:acyltransferase activity"/>
    <property type="evidence" value="ECO:0007669"/>
    <property type="project" value="UniProtKB-KW"/>
</dbReference>
<dbReference type="Proteomes" id="UP000224567">
    <property type="component" value="Unassembled WGS sequence"/>
</dbReference>
<proteinExistence type="predicted"/>
<dbReference type="OrthoDB" id="44277at2759"/>
<name>A0A2G2XI51_CAPBA</name>
<protein>
    <submittedName>
        <fullName evidence="2">Acyltransferase-like protein, chloroplastic</fullName>
    </submittedName>
</protein>
<dbReference type="Pfam" id="PF12146">
    <property type="entry name" value="Hydrolase_4"/>
    <property type="match status" value="1"/>
</dbReference>
<reference evidence="2 3" key="1">
    <citation type="journal article" date="2017" name="Genome Biol.">
        <title>New reference genome sequences of hot pepper reveal the massive evolution of plant disease-resistance genes by retroduplication.</title>
        <authorList>
            <person name="Kim S."/>
            <person name="Park J."/>
            <person name="Yeom S.I."/>
            <person name="Kim Y.M."/>
            <person name="Seo E."/>
            <person name="Kim K.T."/>
            <person name="Kim M.S."/>
            <person name="Lee J.M."/>
            <person name="Cheong K."/>
            <person name="Shin H.S."/>
            <person name="Kim S.B."/>
            <person name="Han K."/>
            <person name="Lee J."/>
            <person name="Park M."/>
            <person name="Lee H.A."/>
            <person name="Lee H.Y."/>
            <person name="Lee Y."/>
            <person name="Oh S."/>
            <person name="Lee J.H."/>
            <person name="Choi E."/>
            <person name="Choi E."/>
            <person name="Lee S.E."/>
            <person name="Jeon J."/>
            <person name="Kim H."/>
            <person name="Choi G."/>
            <person name="Song H."/>
            <person name="Lee J."/>
            <person name="Lee S.C."/>
            <person name="Kwon J.K."/>
            <person name="Lee H.Y."/>
            <person name="Koo N."/>
            <person name="Hong Y."/>
            <person name="Kim R.W."/>
            <person name="Kang W.H."/>
            <person name="Huh J.H."/>
            <person name="Kang B.C."/>
            <person name="Yang T.J."/>
            <person name="Lee Y.H."/>
            <person name="Bennetzen J.L."/>
            <person name="Choi D."/>
        </authorList>
    </citation>
    <scope>NUCLEOTIDE SEQUENCE [LARGE SCALE GENOMIC DNA]</scope>
    <source>
        <strain evidence="3">cv. PBC81</strain>
    </source>
</reference>
<dbReference type="SUPFAM" id="SSF53474">
    <property type="entry name" value="alpha/beta-Hydrolases"/>
    <property type="match status" value="1"/>
</dbReference>
<dbReference type="EMBL" id="MLFT02000002">
    <property type="protein sequence ID" value="PHT57147.1"/>
    <property type="molecule type" value="Genomic_DNA"/>
</dbReference>
<accession>A0A2G2XI51</accession>
<reference evidence="3" key="2">
    <citation type="journal article" date="2017" name="J. Anim. Genet.">
        <title>Multiple reference genome sequences of hot pepper reveal the massive evolution of plant disease resistance genes by retroduplication.</title>
        <authorList>
            <person name="Kim S."/>
            <person name="Park J."/>
            <person name="Yeom S.-I."/>
            <person name="Kim Y.-M."/>
            <person name="Seo E."/>
            <person name="Kim K.-T."/>
            <person name="Kim M.-S."/>
            <person name="Lee J.M."/>
            <person name="Cheong K."/>
            <person name="Shin H.-S."/>
            <person name="Kim S.-B."/>
            <person name="Han K."/>
            <person name="Lee J."/>
            <person name="Park M."/>
            <person name="Lee H.-A."/>
            <person name="Lee H.-Y."/>
            <person name="Lee Y."/>
            <person name="Oh S."/>
            <person name="Lee J.H."/>
            <person name="Choi E."/>
            <person name="Choi E."/>
            <person name="Lee S.E."/>
            <person name="Jeon J."/>
            <person name="Kim H."/>
            <person name="Choi G."/>
            <person name="Song H."/>
            <person name="Lee J."/>
            <person name="Lee S.-C."/>
            <person name="Kwon J.-K."/>
            <person name="Lee H.-Y."/>
            <person name="Koo N."/>
            <person name="Hong Y."/>
            <person name="Kim R.W."/>
            <person name="Kang W.-H."/>
            <person name="Huh J.H."/>
            <person name="Kang B.-C."/>
            <person name="Yang T.-J."/>
            <person name="Lee Y.-H."/>
            <person name="Bennetzen J.L."/>
            <person name="Choi D."/>
        </authorList>
    </citation>
    <scope>NUCLEOTIDE SEQUENCE [LARGE SCALE GENOMIC DNA]</scope>
    <source>
        <strain evidence="3">cv. PBC81</strain>
    </source>
</reference>
<dbReference type="AlphaFoldDB" id="A0A2G2XI51"/>
<dbReference type="STRING" id="33114.A0A2G2XI51"/>
<sequence>MRMAAISTGVSPCLQYRHFSSTRLVRAASSTASIPHQPPKTPLLSNHRIALEDKTSLIMKGYLEWSKDMMIADGGPPRWFSPLDCAPPTTIDNFSPLLLYLPGIDGLGIGLIKHHTRLASGKYFQLTAPSDLVHLVETTVRSEHHRSPRRPIYLLGESFGGCLALAVAARNPHIDLALILANPATRLHESLLQNLIMLLEVLPEQLHPSMVKMLSVTTGVPARVAVTIPGSGHPLQQAVAELFRGDVAFSSYLSVRSKSLNL</sequence>
<evidence type="ECO:0000313" key="2">
    <source>
        <dbReference type="EMBL" id="PHT57147.1"/>
    </source>
</evidence>
<keyword evidence="3" id="KW-1185">Reference proteome</keyword>
<dbReference type="PANTHER" id="PTHR22753">
    <property type="entry name" value="TRANSMEMBRANE PROTEIN 68"/>
    <property type="match status" value="1"/>
</dbReference>
<dbReference type="PANTHER" id="PTHR22753:SF24">
    <property type="entry name" value="ESTERASE_LIPASE_THIOESTERASE FAMILY PROTEIN"/>
    <property type="match status" value="1"/>
</dbReference>
<organism evidence="2 3">
    <name type="scientific">Capsicum baccatum</name>
    <name type="common">Peruvian pepper</name>
    <dbReference type="NCBI Taxonomy" id="33114"/>
    <lineage>
        <taxon>Eukaryota</taxon>
        <taxon>Viridiplantae</taxon>
        <taxon>Streptophyta</taxon>
        <taxon>Embryophyta</taxon>
        <taxon>Tracheophyta</taxon>
        <taxon>Spermatophyta</taxon>
        <taxon>Magnoliopsida</taxon>
        <taxon>eudicotyledons</taxon>
        <taxon>Gunneridae</taxon>
        <taxon>Pentapetalae</taxon>
        <taxon>asterids</taxon>
        <taxon>lamiids</taxon>
        <taxon>Solanales</taxon>
        <taxon>Solanaceae</taxon>
        <taxon>Solanoideae</taxon>
        <taxon>Capsiceae</taxon>
        <taxon>Capsicum</taxon>
    </lineage>
</organism>
<dbReference type="GO" id="GO:0016020">
    <property type="term" value="C:membrane"/>
    <property type="evidence" value="ECO:0007669"/>
    <property type="project" value="TreeGrafter"/>
</dbReference>
<evidence type="ECO:0000259" key="1">
    <source>
        <dbReference type="Pfam" id="PF12146"/>
    </source>
</evidence>
<evidence type="ECO:0000313" key="3">
    <source>
        <dbReference type="Proteomes" id="UP000224567"/>
    </source>
</evidence>